<comment type="function">
    <text evidence="9">Catalyzes the reduction of all-trans-retinal to all-trans-retinol in the presence of NADPH.</text>
</comment>
<dbReference type="Proteomes" id="UP000639338">
    <property type="component" value="Unassembled WGS sequence"/>
</dbReference>
<dbReference type="GO" id="GO:0016020">
    <property type="term" value="C:membrane"/>
    <property type="evidence" value="ECO:0007669"/>
    <property type="project" value="UniProtKB-SubCell"/>
</dbReference>
<dbReference type="AlphaFoldDB" id="A0A834XWY8"/>
<dbReference type="InterPro" id="IPR002347">
    <property type="entry name" value="SDR_fam"/>
</dbReference>
<evidence type="ECO:0000256" key="1">
    <source>
        <dbReference type="ARBA" id="ARBA00004141"/>
    </source>
</evidence>
<dbReference type="GO" id="GO:0005811">
    <property type="term" value="C:lipid droplet"/>
    <property type="evidence" value="ECO:0007669"/>
    <property type="project" value="TreeGrafter"/>
</dbReference>
<dbReference type="Pfam" id="PF00106">
    <property type="entry name" value="adh_short"/>
    <property type="match status" value="1"/>
</dbReference>
<keyword evidence="16" id="KW-1185">Reference proteome</keyword>
<comment type="subcellular location">
    <subcellularLocation>
        <location evidence="1">Membrane</location>
        <topology evidence="1">Multi-pass membrane protein</topology>
    </subcellularLocation>
</comment>
<evidence type="ECO:0000256" key="2">
    <source>
        <dbReference type="ARBA" id="ARBA00006484"/>
    </source>
</evidence>
<accession>A0A834XWY8</accession>
<keyword evidence="3 14" id="KW-0812">Transmembrane</keyword>
<evidence type="ECO:0000256" key="13">
    <source>
        <dbReference type="SAM" id="MobiDB-lite"/>
    </source>
</evidence>
<feature type="transmembrane region" description="Helical" evidence="14">
    <location>
        <begin position="9"/>
        <end position="33"/>
    </location>
</feature>
<dbReference type="PANTHER" id="PTHR24322">
    <property type="entry name" value="PKSB"/>
    <property type="match status" value="1"/>
</dbReference>
<dbReference type="InterPro" id="IPR036291">
    <property type="entry name" value="NAD(P)-bd_dom_sf"/>
</dbReference>
<evidence type="ECO:0000256" key="6">
    <source>
        <dbReference type="ARBA" id="ARBA00023002"/>
    </source>
</evidence>
<proteinExistence type="inferred from homology"/>
<dbReference type="OrthoDB" id="10253736at2759"/>
<keyword evidence="6" id="KW-0560">Oxidoreductase</keyword>
<dbReference type="PANTHER" id="PTHR24322:SF748">
    <property type="entry name" value="FI23927P1-RELATED"/>
    <property type="match status" value="1"/>
</dbReference>
<evidence type="ECO:0000256" key="7">
    <source>
        <dbReference type="ARBA" id="ARBA00023098"/>
    </source>
</evidence>
<feature type="compositionally biased region" description="Low complexity" evidence="13">
    <location>
        <begin position="308"/>
        <end position="319"/>
    </location>
</feature>
<evidence type="ECO:0000313" key="15">
    <source>
        <dbReference type="EMBL" id="KAF7993621.1"/>
    </source>
</evidence>
<sequence>MNFRKTMSIVFDIAVFIFMAIIDITKAFLLFMIPRKYKCKSVQGEVVLITGGASGIGRLIAIKLAGLGAHIVIWDIDKSGIEKVVNEIKSLNGNCTGYICDITKKNEVYKIAKTVKKEIGNVTILVNNAGYVYTKTIVDSTDEQIEKIFKTNILSHFWTTKSFLPNMMKNNHGHIVTISSMAGFIGGYRTTGYSTTKYATVGYHKSLFTELNGECKPLLDLSEDDGSTTGISTFSEDDMTEESITTTIPMIRLPRLRRNAVTSSPEVKGYTLVDLIQCVSELTSTLATEAETIVSRSRRDAGTSSPQELTSTLATEAETIIPRSRRDAGTSSPQELTSTLATEAETIVPRSRRDTGTTFLEELTSTLAMVTETIVARSRRDAATTFFQELTSTLATAPETIGPIDESLISTSVTIDSTVQPLTLNEVLNINGLQSLLPDDFNESQTEKHQV</sequence>
<evidence type="ECO:0000256" key="12">
    <source>
        <dbReference type="RuleBase" id="RU000363"/>
    </source>
</evidence>
<comment type="similarity">
    <text evidence="2 12">Belongs to the short-chain dehydrogenases/reductases (SDR) family.</text>
</comment>
<dbReference type="PRINTS" id="PR00080">
    <property type="entry name" value="SDRFAMILY"/>
</dbReference>
<evidence type="ECO:0000256" key="11">
    <source>
        <dbReference type="ARBA" id="ARBA00082544"/>
    </source>
</evidence>
<reference evidence="15 16" key="1">
    <citation type="submission" date="2020-08" db="EMBL/GenBank/DDBJ databases">
        <title>Aphidius gifuensis genome sequencing and assembly.</title>
        <authorList>
            <person name="Du Z."/>
        </authorList>
    </citation>
    <scope>NUCLEOTIDE SEQUENCE [LARGE SCALE GENOMIC DNA]</scope>
    <source>
        <strain evidence="15">YNYX2018</strain>
        <tissue evidence="15">Adults</tissue>
    </source>
</reference>
<evidence type="ECO:0000256" key="10">
    <source>
        <dbReference type="ARBA" id="ARBA00068717"/>
    </source>
</evidence>
<evidence type="ECO:0000313" key="16">
    <source>
        <dbReference type="Proteomes" id="UP000639338"/>
    </source>
</evidence>
<dbReference type="EMBL" id="JACMRX010000003">
    <property type="protein sequence ID" value="KAF7993621.1"/>
    <property type="molecule type" value="Genomic_DNA"/>
</dbReference>
<keyword evidence="8 14" id="KW-0472">Membrane</keyword>
<protein>
    <recommendedName>
        <fullName evidence="10">Short-chain dehydrogenase/reductase 3</fullName>
    </recommendedName>
    <alternativeName>
        <fullName evidence="11">Retinal short-chain dehydrogenase/reductase 1</fullName>
    </alternativeName>
</protein>
<dbReference type="GO" id="GO:0052650">
    <property type="term" value="F:all-trans-retinol dehydrogenase (NADP+) activity"/>
    <property type="evidence" value="ECO:0007669"/>
    <property type="project" value="UniProtKB-ARBA"/>
</dbReference>
<evidence type="ECO:0000256" key="3">
    <source>
        <dbReference type="ARBA" id="ARBA00022692"/>
    </source>
</evidence>
<evidence type="ECO:0000256" key="4">
    <source>
        <dbReference type="ARBA" id="ARBA00022857"/>
    </source>
</evidence>
<dbReference type="Gene3D" id="3.40.50.720">
    <property type="entry name" value="NAD(P)-binding Rossmann-like Domain"/>
    <property type="match status" value="1"/>
</dbReference>
<gene>
    <name evidence="15" type="ORF">HCN44_010216</name>
</gene>
<evidence type="ECO:0000256" key="5">
    <source>
        <dbReference type="ARBA" id="ARBA00022989"/>
    </source>
</evidence>
<evidence type="ECO:0000256" key="9">
    <source>
        <dbReference type="ARBA" id="ARBA00059620"/>
    </source>
</evidence>
<dbReference type="PRINTS" id="PR00081">
    <property type="entry name" value="GDHRDH"/>
</dbReference>
<name>A0A834XWY8_APHGI</name>
<evidence type="ECO:0000256" key="14">
    <source>
        <dbReference type="SAM" id="Phobius"/>
    </source>
</evidence>
<keyword evidence="7" id="KW-0443">Lipid metabolism</keyword>
<evidence type="ECO:0000256" key="8">
    <source>
        <dbReference type="ARBA" id="ARBA00023136"/>
    </source>
</evidence>
<comment type="caution">
    <text evidence="15">The sequence shown here is derived from an EMBL/GenBank/DDBJ whole genome shotgun (WGS) entry which is preliminary data.</text>
</comment>
<organism evidence="15 16">
    <name type="scientific">Aphidius gifuensis</name>
    <name type="common">Parasitoid wasp</name>
    <dbReference type="NCBI Taxonomy" id="684658"/>
    <lineage>
        <taxon>Eukaryota</taxon>
        <taxon>Metazoa</taxon>
        <taxon>Ecdysozoa</taxon>
        <taxon>Arthropoda</taxon>
        <taxon>Hexapoda</taxon>
        <taxon>Insecta</taxon>
        <taxon>Pterygota</taxon>
        <taxon>Neoptera</taxon>
        <taxon>Endopterygota</taxon>
        <taxon>Hymenoptera</taxon>
        <taxon>Apocrita</taxon>
        <taxon>Ichneumonoidea</taxon>
        <taxon>Braconidae</taxon>
        <taxon>Aphidiinae</taxon>
        <taxon>Aphidius</taxon>
    </lineage>
</organism>
<keyword evidence="4" id="KW-0521">NADP</keyword>
<dbReference type="FunFam" id="3.40.50.720:FF:000131">
    <property type="entry name" value="Short-chain dehydrogenase/reductase 3"/>
    <property type="match status" value="1"/>
</dbReference>
<keyword evidence="5 14" id="KW-1133">Transmembrane helix</keyword>
<feature type="region of interest" description="Disordered" evidence="13">
    <location>
        <begin position="293"/>
        <end position="336"/>
    </location>
</feature>
<dbReference type="SUPFAM" id="SSF51735">
    <property type="entry name" value="NAD(P)-binding Rossmann-fold domains"/>
    <property type="match status" value="1"/>
</dbReference>